<dbReference type="AlphaFoldDB" id="A0A0V0TTR9"/>
<comment type="caution">
    <text evidence="1">The sequence shown here is derived from an EMBL/GenBank/DDBJ whole genome shotgun (WGS) entry which is preliminary data.</text>
</comment>
<organism evidence="1 2">
    <name type="scientific">Trichinella murrelli</name>
    <dbReference type="NCBI Taxonomy" id="144512"/>
    <lineage>
        <taxon>Eukaryota</taxon>
        <taxon>Metazoa</taxon>
        <taxon>Ecdysozoa</taxon>
        <taxon>Nematoda</taxon>
        <taxon>Enoplea</taxon>
        <taxon>Dorylaimia</taxon>
        <taxon>Trichinellida</taxon>
        <taxon>Trichinellidae</taxon>
        <taxon>Trichinella</taxon>
    </lineage>
</organism>
<reference evidence="1 2" key="1">
    <citation type="submission" date="2015-01" db="EMBL/GenBank/DDBJ databases">
        <title>Evolution of Trichinella species and genotypes.</title>
        <authorList>
            <person name="Korhonen P.K."/>
            <person name="Edoardo P."/>
            <person name="Giuseppe L.R."/>
            <person name="Gasser R.B."/>
        </authorList>
    </citation>
    <scope>NUCLEOTIDE SEQUENCE [LARGE SCALE GENOMIC DNA]</scope>
    <source>
        <strain evidence="1">ISS417</strain>
    </source>
</reference>
<accession>A0A0V0TTR9</accession>
<dbReference type="EMBL" id="JYDJ01000144">
    <property type="protein sequence ID" value="KRX42437.1"/>
    <property type="molecule type" value="Genomic_DNA"/>
</dbReference>
<proteinExistence type="predicted"/>
<name>A0A0V0TTR9_9BILA</name>
<protein>
    <submittedName>
        <fullName evidence="1">Uncharacterized protein</fullName>
    </submittedName>
</protein>
<keyword evidence="2" id="KW-1185">Reference proteome</keyword>
<gene>
    <name evidence="1" type="ORF">T05_15731</name>
</gene>
<evidence type="ECO:0000313" key="2">
    <source>
        <dbReference type="Proteomes" id="UP000055048"/>
    </source>
</evidence>
<dbReference type="Proteomes" id="UP000055048">
    <property type="component" value="Unassembled WGS sequence"/>
</dbReference>
<evidence type="ECO:0000313" key="1">
    <source>
        <dbReference type="EMBL" id="KRX42437.1"/>
    </source>
</evidence>
<sequence>MHNYNISSHFMLDNKFHRSEKSAISKILPINMLHSFVNVEMSEIKGIFAAIQLPFIWNNSLRYIEKNAKLECIYQ</sequence>